<dbReference type="PANTHER" id="PTHR11040:SF205">
    <property type="entry name" value="ZINC TRANSPORTER ZUPT"/>
    <property type="match status" value="1"/>
</dbReference>
<dbReference type="GO" id="GO:0005385">
    <property type="term" value="F:zinc ion transmembrane transporter activity"/>
    <property type="evidence" value="ECO:0007669"/>
    <property type="project" value="UniProtKB-UniRule"/>
</dbReference>
<keyword evidence="10" id="KW-0408">Iron</keyword>
<dbReference type="InterPro" id="IPR003689">
    <property type="entry name" value="ZIP"/>
</dbReference>
<keyword evidence="5 13" id="KW-0812">Transmembrane</keyword>
<keyword evidence="6" id="KW-0479">Metal-binding</keyword>
<keyword evidence="8 13" id="KW-0864">Zinc transport</keyword>
<feature type="binding site" description="M2 metal binding site" evidence="13">
    <location>
        <position position="144"/>
    </location>
    <ligand>
        <name>Fe(2+)</name>
        <dbReference type="ChEBI" id="CHEBI:29033"/>
    </ligand>
</feature>
<keyword evidence="7 13" id="KW-0862">Zinc</keyword>
<feature type="binding site" description="M2 metal binding site" evidence="13">
    <location>
        <position position="173"/>
    </location>
    <ligand>
        <name>Fe(2+)</name>
        <dbReference type="ChEBI" id="CHEBI:29033"/>
    </ligand>
</feature>
<comment type="similarity">
    <text evidence="2 13">Belongs to the ZIP transporter (TC 2.A.5) family. ZupT subfamily.</text>
</comment>
<feature type="binding site" description="M2 metal binding site" evidence="13">
    <location>
        <position position="147"/>
    </location>
    <ligand>
        <name>Fe(2+)</name>
        <dbReference type="ChEBI" id="CHEBI:29033"/>
    </ligand>
</feature>
<feature type="binding site" description="M2 metal binding site" evidence="13">
    <location>
        <position position="205"/>
    </location>
    <ligand>
        <name>Fe(2+)</name>
        <dbReference type="ChEBI" id="CHEBI:29033"/>
    </ligand>
</feature>
<evidence type="ECO:0000256" key="5">
    <source>
        <dbReference type="ARBA" id="ARBA00022692"/>
    </source>
</evidence>
<keyword evidence="3 13" id="KW-0813">Transport</keyword>
<evidence type="ECO:0000256" key="1">
    <source>
        <dbReference type="ARBA" id="ARBA00004651"/>
    </source>
</evidence>
<feature type="binding site" description="M1 metal binding site" evidence="13">
    <location>
        <position position="176"/>
    </location>
    <ligand>
        <name>Zn(2+)</name>
        <dbReference type="ChEBI" id="CHEBI:29105"/>
    </ligand>
</feature>
<dbReference type="InterPro" id="IPR023498">
    <property type="entry name" value="Zn_transptr_ZupT"/>
</dbReference>
<dbReference type="OrthoDB" id="9787346at2"/>
<keyword evidence="9 13" id="KW-1133">Transmembrane helix</keyword>
<evidence type="ECO:0000256" key="6">
    <source>
        <dbReference type="ARBA" id="ARBA00022723"/>
    </source>
</evidence>
<keyword evidence="12 13" id="KW-0472">Membrane</keyword>
<evidence type="ECO:0000256" key="13">
    <source>
        <dbReference type="HAMAP-Rule" id="MF_00548"/>
    </source>
</evidence>
<evidence type="ECO:0000256" key="11">
    <source>
        <dbReference type="ARBA" id="ARBA00023065"/>
    </source>
</evidence>
<dbReference type="NCBIfam" id="NF003243">
    <property type="entry name" value="PRK04201.1"/>
    <property type="match status" value="1"/>
</dbReference>
<feature type="transmembrane region" description="Helical" evidence="13">
    <location>
        <begin position="12"/>
        <end position="34"/>
    </location>
</feature>
<dbReference type="RefSeq" id="WP_067777772.1">
    <property type="nucleotide sequence ID" value="NZ_LIGX01000041.1"/>
</dbReference>
<reference evidence="15" key="1">
    <citation type="submission" date="2016-09" db="EMBL/GenBank/DDBJ databases">
        <authorList>
            <person name="Koehorst J."/>
        </authorList>
    </citation>
    <scope>NUCLEOTIDE SEQUENCE [LARGE SCALE GENOMIC DNA]</scope>
</reference>
<feature type="transmembrane region" description="Helical" evidence="13">
    <location>
        <begin position="253"/>
        <end position="272"/>
    </location>
</feature>
<accession>A0A1C7P8T2</accession>
<dbReference type="EMBL" id="LT629973">
    <property type="protein sequence ID" value="SEH92984.1"/>
    <property type="molecule type" value="Genomic_DNA"/>
</dbReference>
<comment type="caution">
    <text evidence="13">Lacks conserved residue(s) required for the propagation of feature annotation.</text>
</comment>
<feature type="binding site" description="M2 metal binding site" evidence="13">
    <location>
        <position position="176"/>
    </location>
    <ligand>
        <name>Fe(2+)</name>
        <dbReference type="ChEBI" id="CHEBI:29033"/>
    </ligand>
</feature>
<sequence>MNYDWTASDLGFAFTLSLLAGLATGIGAAIAFFVKRTDTKMLTFSLGFSAGVMVYISFVELLQLSKTTFVEAHGTSPGSWYTIATFFGGMGVAALIDKLVPADENPHEYVSAEELKSSKISGEFSTANVKRSGTLFALAIAIHNFPEGIATLTTAMGSPSLGISVALAVAIHNIPEGIAVALPLYYGTGSRKKAFWYAFLSGLTEPIGAGLAILFLLPFLSATMMAVLFAAVAGIMVYISFDELLPMAERWGHHHLSIYGIIAGMLLMAVILA</sequence>
<dbReference type="STRING" id="1679444.PYTT_1804"/>
<proteinExistence type="inferred from homology"/>
<organism evidence="14 15">
    <name type="scientific">Akkermansia glycaniphila</name>
    <dbReference type="NCBI Taxonomy" id="1679444"/>
    <lineage>
        <taxon>Bacteria</taxon>
        <taxon>Pseudomonadati</taxon>
        <taxon>Verrucomicrobiota</taxon>
        <taxon>Verrucomicrobiia</taxon>
        <taxon>Verrucomicrobiales</taxon>
        <taxon>Akkermansiaceae</taxon>
        <taxon>Akkermansia</taxon>
    </lineage>
</organism>
<gene>
    <name evidence="13" type="primary">zupT</name>
    <name evidence="14" type="ORF">PYTT_1804</name>
</gene>
<evidence type="ECO:0000313" key="14">
    <source>
        <dbReference type="EMBL" id="SEH92984.1"/>
    </source>
</evidence>
<dbReference type="GO" id="GO:0046872">
    <property type="term" value="F:metal ion binding"/>
    <property type="evidence" value="ECO:0007669"/>
    <property type="project" value="UniProtKB-KW"/>
</dbReference>
<evidence type="ECO:0000313" key="15">
    <source>
        <dbReference type="Proteomes" id="UP000176204"/>
    </source>
</evidence>
<feature type="binding site" description="M1 metal binding site" evidence="13">
    <location>
        <position position="147"/>
    </location>
    <ligand>
        <name>Zn(2+)</name>
        <dbReference type="ChEBI" id="CHEBI:29105"/>
    </ligand>
</feature>
<protein>
    <recommendedName>
        <fullName evidence="13">Zinc transporter ZupT</fullName>
    </recommendedName>
</protein>
<evidence type="ECO:0000256" key="3">
    <source>
        <dbReference type="ARBA" id="ARBA00022448"/>
    </source>
</evidence>
<evidence type="ECO:0000256" key="12">
    <source>
        <dbReference type="ARBA" id="ARBA00023136"/>
    </source>
</evidence>
<evidence type="ECO:0000256" key="10">
    <source>
        <dbReference type="ARBA" id="ARBA00023004"/>
    </source>
</evidence>
<evidence type="ECO:0000256" key="9">
    <source>
        <dbReference type="ARBA" id="ARBA00022989"/>
    </source>
</evidence>
<dbReference type="HAMAP" id="MF_00548">
    <property type="entry name" value="ZupT"/>
    <property type="match status" value="1"/>
</dbReference>
<name>A0A1C7P8T2_9BACT</name>
<feature type="transmembrane region" description="Helical" evidence="13">
    <location>
        <begin position="222"/>
        <end position="241"/>
    </location>
</feature>
<dbReference type="PANTHER" id="PTHR11040">
    <property type="entry name" value="ZINC/IRON TRANSPORTER"/>
    <property type="match status" value="1"/>
</dbReference>
<dbReference type="AlphaFoldDB" id="A0A1C7P8T2"/>
<evidence type="ECO:0000256" key="7">
    <source>
        <dbReference type="ARBA" id="ARBA00022833"/>
    </source>
</evidence>
<feature type="binding site" description="M1 metal binding site" evidence="13">
    <location>
        <position position="172"/>
    </location>
    <ligand>
        <name>Zn(2+)</name>
        <dbReference type="ChEBI" id="CHEBI:29105"/>
    </ligand>
</feature>
<comment type="subcellular location">
    <subcellularLocation>
        <location evidence="1 13">Cell membrane</location>
        <topology evidence="1 13">Multi-pass membrane protein</topology>
    </subcellularLocation>
</comment>
<keyword evidence="11 13" id="KW-0406">Ion transport</keyword>
<dbReference type="Pfam" id="PF02535">
    <property type="entry name" value="Zip"/>
    <property type="match status" value="1"/>
</dbReference>
<evidence type="ECO:0000256" key="4">
    <source>
        <dbReference type="ARBA" id="ARBA00022475"/>
    </source>
</evidence>
<feature type="transmembrane region" description="Helical" evidence="13">
    <location>
        <begin position="194"/>
        <end position="216"/>
    </location>
</feature>
<dbReference type="GO" id="GO:0005886">
    <property type="term" value="C:plasma membrane"/>
    <property type="evidence" value="ECO:0007669"/>
    <property type="project" value="UniProtKB-SubCell"/>
</dbReference>
<dbReference type="Proteomes" id="UP000176204">
    <property type="component" value="Chromosome I"/>
</dbReference>
<dbReference type="KEGG" id="agl:PYTT_1804"/>
<keyword evidence="15" id="KW-1185">Reference proteome</keyword>
<feature type="transmembrane region" description="Helical" evidence="13">
    <location>
        <begin position="41"/>
        <end position="58"/>
    </location>
</feature>
<keyword evidence="4 13" id="KW-1003">Cell membrane</keyword>
<evidence type="ECO:0000256" key="8">
    <source>
        <dbReference type="ARBA" id="ARBA00022906"/>
    </source>
</evidence>
<feature type="transmembrane region" description="Helical" evidence="13">
    <location>
        <begin position="78"/>
        <end position="96"/>
    </location>
</feature>
<evidence type="ECO:0000256" key="2">
    <source>
        <dbReference type="ARBA" id="ARBA00009703"/>
    </source>
</evidence>
<comment type="function">
    <text evidence="13">Mediates zinc uptake. May also transport other divalent cations.</text>
</comment>
<comment type="catalytic activity">
    <reaction evidence="13">
        <text>Zn(2+)(in) = Zn(2+)(out)</text>
        <dbReference type="Rhea" id="RHEA:29351"/>
        <dbReference type="ChEBI" id="CHEBI:29105"/>
    </reaction>
</comment>